<feature type="non-terminal residue" evidence="1">
    <location>
        <position position="1"/>
    </location>
</feature>
<name>A0A1B6M560_9HEMI</name>
<gene>
    <name evidence="1" type="ORF">g.50541</name>
</gene>
<protein>
    <submittedName>
        <fullName evidence="1">Uncharacterized protein</fullName>
    </submittedName>
</protein>
<evidence type="ECO:0000313" key="1">
    <source>
        <dbReference type="EMBL" id="JAT31069.1"/>
    </source>
</evidence>
<accession>A0A1B6M560</accession>
<organism evidence="1">
    <name type="scientific">Graphocephala atropunctata</name>
    <dbReference type="NCBI Taxonomy" id="36148"/>
    <lineage>
        <taxon>Eukaryota</taxon>
        <taxon>Metazoa</taxon>
        <taxon>Ecdysozoa</taxon>
        <taxon>Arthropoda</taxon>
        <taxon>Hexapoda</taxon>
        <taxon>Insecta</taxon>
        <taxon>Pterygota</taxon>
        <taxon>Neoptera</taxon>
        <taxon>Paraneoptera</taxon>
        <taxon>Hemiptera</taxon>
        <taxon>Auchenorrhyncha</taxon>
        <taxon>Membracoidea</taxon>
        <taxon>Cicadellidae</taxon>
        <taxon>Cicadellinae</taxon>
        <taxon>Cicadellini</taxon>
        <taxon>Graphocephala</taxon>
    </lineage>
</organism>
<reference evidence="1" key="1">
    <citation type="submission" date="2015-11" db="EMBL/GenBank/DDBJ databases">
        <title>De novo transcriptome assembly of four potential Pierce s Disease insect vectors from Arizona vineyards.</title>
        <authorList>
            <person name="Tassone E.E."/>
        </authorList>
    </citation>
    <scope>NUCLEOTIDE SEQUENCE</scope>
</reference>
<dbReference type="AlphaFoldDB" id="A0A1B6M560"/>
<sequence length="120" mass="14084">ETCTSTTLVMLQTSHCQLTTSACLEGNPQQRSSINPLPDHLKREPTKTLKRKLNLWLQDNPYYNEKEFLTTKHAQFYVLNLRYINSLTRCTVFKEYFIKVYCLLSFVNSFVERPSSDQII</sequence>
<proteinExistence type="predicted"/>
<dbReference type="EMBL" id="GEBQ01008908">
    <property type="protein sequence ID" value="JAT31069.1"/>
    <property type="molecule type" value="Transcribed_RNA"/>
</dbReference>